<evidence type="ECO:0000313" key="2">
    <source>
        <dbReference type="EMBL" id="MFC0682272.1"/>
    </source>
</evidence>
<reference evidence="2 3" key="1">
    <citation type="submission" date="2024-09" db="EMBL/GenBank/DDBJ databases">
        <authorList>
            <person name="Sun Q."/>
            <person name="Mori K."/>
        </authorList>
    </citation>
    <scope>NUCLEOTIDE SEQUENCE [LARGE SCALE GENOMIC DNA]</scope>
    <source>
        <strain evidence="2 3">KCTC 23076</strain>
    </source>
</reference>
<evidence type="ECO:0000313" key="3">
    <source>
        <dbReference type="Proteomes" id="UP001589896"/>
    </source>
</evidence>
<proteinExistence type="predicted"/>
<feature type="compositionally biased region" description="Basic and acidic residues" evidence="1">
    <location>
        <begin position="34"/>
        <end position="45"/>
    </location>
</feature>
<evidence type="ECO:0000256" key="1">
    <source>
        <dbReference type="SAM" id="MobiDB-lite"/>
    </source>
</evidence>
<comment type="caution">
    <text evidence="2">The sequence shown here is derived from an EMBL/GenBank/DDBJ whole genome shotgun (WGS) entry which is preliminary data.</text>
</comment>
<keyword evidence="3" id="KW-1185">Reference proteome</keyword>
<accession>A0ABV6S0P5</accession>
<protein>
    <submittedName>
        <fullName evidence="2">Uncharacterized protein</fullName>
    </submittedName>
</protein>
<organism evidence="2 3">
    <name type="scientific">Lysobacter korlensis</name>
    <dbReference type="NCBI Taxonomy" id="553636"/>
    <lineage>
        <taxon>Bacteria</taxon>
        <taxon>Pseudomonadati</taxon>
        <taxon>Pseudomonadota</taxon>
        <taxon>Gammaproteobacteria</taxon>
        <taxon>Lysobacterales</taxon>
        <taxon>Lysobacteraceae</taxon>
        <taxon>Lysobacter</taxon>
    </lineage>
</organism>
<sequence length="71" mass="7089">MDRSNQGEGAAEGFDPTNGMVDGLEGDSDGTAEADTRSEAERGADDDADDEGGVGFPAAGQGPQLRSMGGL</sequence>
<gene>
    <name evidence="2" type="ORF">ACFFGH_30960</name>
</gene>
<dbReference type="RefSeq" id="WP_386676142.1">
    <property type="nucleotide sequence ID" value="NZ_JBHLTG010000012.1"/>
</dbReference>
<name>A0ABV6S0P5_9GAMM</name>
<feature type="region of interest" description="Disordered" evidence="1">
    <location>
        <begin position="1"/>
        <end position="71"/>
    </location>
</feature>
<dbReference type="EMBL" id="JBHLTG010000012">
    <property type="protein sequence ID" value="MFC0682272.1"/>
    <property type="molecule type" value="Genomic_DNA"/>
</dbReference>
<dbReference type="Proteomes" id="UP001589896">
    <property type="component" value="Unassembled WGS sequence"/>
</dbReference>